<gene>
    <name evidence="3" type="ordered locus">Fluta_2311</name>
</gene>
<protein>
    <submittedName>
        <fullName evidence="3">Peptidase M4, thermolysin</fullName>
    </submittedName>
</protein>
<dbReference type="eggNOG" id="COG3227">
    <property type="taxonomic scope" value="Bacteria"/>
</dbReference>
<dbReference type="OrthoDB" id="614723at2"/>
<dbReference type="Proteomes" id="UP000007463">
    <property type="component" value="Chromosome"/>
</dbReference>
<dbReference type="InterPro" id="IPR026444">
    <property type="entry name" value="Secre_tail"/>
</dbReference>
<keyword evidence="1" id="KW-0732">Signal</keyword>
<feature type="domain" description="GEVED" evidence="2">
    <location>
        <begin position="94"/>
        <end position="187"/>
    </location>
</feature>
<reference evidence="3 4" key="1">
    <citation type="journal article" date="2011" name="Stand. Genomic Sci.">
        <title>Complete genome sequence of the gliding freshwater bacterium Fluviicola taffensis type strain (RW262).</title>
        <authorList>
            <person name="Woyke T."/>
            <person name="Chertkov O."/>
            <person name="Lapidus A."/>
            <person name="Nolan M."/>
            <person name="Lucas S."/>
            <person name="Del Rio T.G."/>
            <person name="Tice H."/>
            <person name="Cheng J.F."/>
            <person name="Tapia R."/>
            <person name="Han C."/>
            <person name="Goodwin L."/>
            <person name="Pitluck S."/>
            <person name="Liolios K."/>
            <person name="Pagani I."/>
            <person name="Ivanova N."/>
            <person name="Huntemann M."/>
            <person name="Mavromatis K."/>
            <person name="Mikhailova N."/>
            <person name="Pati A."/>
            <person name="Chen A."/>
            <person name="Palaniappan K."/>
            <person name="Land M."/>
            <person name="Hauser L."/>
            <person name="Brambilla E.M."/>
            <person name="Rohde M."/>
            <person name="Mwirichia R."/>
            <person name="Sikorski J."/>
            <person name="Tindall B.J."/>
            <person name="Goker M."/>
            <person name="Bristow J."/>
            <person name="Eisen J.A."/>
            <person name="Markowitz V."/>
            <person name="Hugenholtz P."/>
            <person name="Klenk H.P."/>
            <person name="Kyrpides N.C."/>
        </authorList>
    </citation>
    <scope>NUCLEOTIDE SEQUENCE [LARGE SCALE GENOMIC DNA]</scope>
    <source>
        <strain evidence="4">DSM 16823 / RW262 / RW262</strain>
    </source>
</reference>
<dbReference type="Pfam" id="PF20009">
    <property type="entry name" value="GEVED"/>
    <property type="match status" value="1"/>
</dbReference>
<dbReference type="AlphaFoldDB" id="F2IBI9"/>
<organism evidence="3 4">
    <name type="scientific">Fluviicola taffensis (strain DSM 16823 / NCIMB 13979 / RW262)</name>
    <dbReference type="NCBI Taxonomy" id="755732"/>
    <lineage>
        <taxon>Bacteria</taxon>
        <taxon>Pseudomonadati</taxon>
        <taxon>Bacteroidota</taxon>
        <taxon>Flavobacteriia</taxon>
        <taxon>Flavobacteriales</taxon>
        <taxon>Crocinitomicaceae</taxon>
        <taxon>Fluviicola</taxon>
    </lineage>
</organism>
<dbReference type="InterPro" id="IPR045474">
    <property type="entry name" value="GEVED"/>
</dbReference>
<evidence type="ECO:0000313" key="3">
    <source>
        <dbReference type="EMBL" id="AEA44297.1"/>
    </source>
</evidence>
<name>F2IBI9_FLUTR</name>
<proteinExistence type="predicted"/>
<evidence type="ECO:0000313" key="4">
    <source>
        <dbReference type="Proteomes" id="UP000007463"/>
    </source>
</evidence>
<dbReference type="EMBL" id="CP002542">
    <property type="protein sequence ID" value="AEA44297.1"/>
    <property type="molecule type" value="Genomic_DNA"/>
</dbReference>
<evidence type="ECO:0000256" key="1">
    <source>
        <dbReference type="ARBA" id="ARBA00022729"/>
    </source>
</evidence>
<keyword evidence="4" id="KW-1185">Reference proteome</keyword>
<dbReference type="NCBIfam" id="TIGR04183">
    <property type="entry name" value="Por_Secre_tail"/>
    <property type="match status" value="1"/>
</dbReference>
<dbReference type="RefSeq" id="WP_013687067.1">
    <property type="nucleotide sequence ID" value="NC_015321.1"/>
</dbReference>
<evidence type="ECO:0000259" key="2">
    <source>
        <dbReference type="Pfam" id="PF20009"/>
    </source>
</evidence>
<sequence length="268" mass="29619" precursor="true">MKNYMYLSVFVAGFGQAQTTNPSPYCASQYSDDFMNVSHSVERVQFGTLDNNSGANQYAAPHYVFYNNLSVTVNKGQTLNLKITHDDGTTIHGMAAWIDFNGDNDFNDAGEKVGETLWPGDDDLTTGNSQTYSVTIPTNAVSGTTRMRIRVYEDDDYTFSGADMPVLPCQFNGTDADWGETEDYKLTISGGSTASIEEHLSPNEYIFNNQLFTLLLDENALVNVVNMNGQILSTTADKVIDLSYYSEGIYLIRIQTAGGIFKQVKVIK</sequence>
<dbReference type="HOGENOM" id="CLU_1037259_0_0_10"/>
<dbReference type="STRING" id="755732.Fluta_2311"/>
<accession>F2IBI9</accession>
<dbReference type="KEGG" id="fte:Fluta_2311"/>
<reference evidence="4" key="2">
    <citation type="submission" date="2011-02" db="EMBL/GenBank/DDBJ databases">
        <title>The complete genome of Fluviicola taffensis DSM 16823.</title>
        <authorList>
            <consortium name="US DOE Joint Genome Institute (JGI-PGF)"/>
            <person name="Lucas S."/>
            <person name="Copeland A."/>
            <person name="Lapidus A."/>
            <person name="Bruce D."/>
            <person name="Goodwin L."/>
            <person name="Pitluck S."/>
            <person name="Kyrpides N."/>
            <person name="Mavromatis K."/>
            <person name="Ivanova N."/>
            <person name="Mikhailova N."/>
            <person name="Pagani I."/>
            <person name="Chertkov O."/>
            <person name="Detter J.C."/>
            <person name="Han C."/>
            <person name="Tapia R."/>
            <person name="Land M."/>
            <person name="Hauser L."/>
            <person name="Markowitz V."/>
            <person name="Cheng J.-F."/>
            <person name="Hugenholtz P."/>
            <person name="Woyke T."/>
            <person name="Wu D."/>
            <person name="Tindall B."/>
            <person name="Pomrenke H.G."/>
            <person name="Brambilla E."/>
            <person name="Klenk H.-P."/>
            <person name="Eisen J.A."/>
        </authorList>
    </citation>
    <scope>NUCLEOTIDE SEQUENCE [LARGE SCALE GENOMIC DNA]</scope>
    <source>
        <strain evidence="4">DSM 16823 / RW262 / RW262</strain>
    </source>
</reference>